<evidence type="ECO:0000259" key="3">
    <source>
        <dbReference type="PROSITE" id="PS50113"/>
    </source>
</evidence>
<dbReference type="Pfam" id="PF00989">
    <property type="entry name" value="PAS"/>
    <property type="match status" value="1"/>
</dbReference>
<dbReference type="GO" id="GO:0006355">
    <property type="term" value="P:regulation of DNA-templated transcription"/>
    <property type="evidence" value="ECO:0007669"/>
    <property type="project" value="InterPro"/>
</dbReference>
<feature type="domain" description="EAL" evidence="4">
    <location>
        <begin position="513"/>
        <end position="766"/>
    </location>
</feature>
<dbReference type="SMART" id="SM00052">
    <property type="entry name" value="EAL"/>
    <property type="match status" value="1"/>
</dbReference>
<dbReference type="GO" id="GO:0071732">
    <property type="term" value="P:cellular response to nitric oxide"/>
    <property type="evidence" value="ECO:0007669"/>
    <property type="project" value="UniProtKB-ARBA"/>
</dbReference>
<dbReference type="InterPro" id="IPR000014">
    <property type="entry name" value="PAS"/>
</dbReference>
<accession>A0A1F6T7U3</accession>
<evidence type="ECO:0000259" key="4">
    <source>
        <dbReference type="PROSITE" id="PS50883"/>
    </source>
</evidence>
<feature type="domain" description="PAS" evidence="2">
    <location>
        <begin position="214"/>
        <end position="260"/>
    </location>
</feature>
<feature type="domain" description="GGDEF" evidence="5">
    <location>
        <begin position="371"/>
        <end position="504"/>
    </location>
</feature>
<evidence type="ECO:0000313" key="6">
    <source>
        <dbReference type="EMBL" id="OGI41202.1"/>
    </source>
</evidence>
<feature type="domain" description="PAC" evidence="3">
    <location>
        <begin position="285"/>
        <end position="339"/>
    </location>
</feature>
<proteinExistence type="predicted"/>
<dbReference type="InterPro" id="IPR035965">
    <property type="entry name" value="PAS-like_dom_sf"/>
</dbReference>
<dbReference type="PANTHER" id="PTHR44757">
    <property type="entry name" value="DIGUANYLATE CYCLASE DGCP"/>
    <property type="match status" value="1"/>
</dbReference>
<dbReference type="InterPro" id="IPR052155">
    <property type="entry name" value="Biofilm_reg_signaling"/>
</dbReference>
<dbReference type="GO" id="GO:0071111">
    <property type="term" value="F:cyclic-guanylate-specific phosphodiesterase activity"/>
    <property type="evidence" value="ECO:0007669"/>
    <property type="project" value="UniProtKB-EC"/>
</dbReference>
<sequence length="770" mass="86981">MLANPQLCRLLGYTPGEMTRTGICDLVHPDEVNKVMRRFHDRQIGKSVPAMYETVFVTRGGWPVPVEITATTTSWHGEPAGLVFVQDIRERKLAEQALVQSEQRYRALMQEAADGIFIADNEGNYVDVNPRGCAMVGYREDELRRMNMSDLIPPGDLPPQLALLRSARSILLERRLRHKDGHLIDVEVSASMLEDGRLQSIVRDITERKRAEAEMLKLSSAVDQTADSVLISDVHGVIEYVNPAFEMITGYSAAEALGQTPRLVKSGQHEQAFYEKLWATLLAGEVFHAIVTNRRKDGSLYFEEKTITPIRNEERCITHFVSTGKDITERVQAQQRLQHLAYHDVLTDLANRTLFMDRLEHALQRAPRTPRSTAVLFLDVDRFKVINDTLGHDIGDRLLRALAERLKSCVREADTVARLSGDEFAILLEDLVTTDDVVRVARKILQSFASPFDLGDRELFVTTSIGVGIFPEDGKSANDLLKSADTAMYRAKEAGRNTYQFYSPDMSARAVERLALETGLRRALERRELVIHYQPLVDLRSRRIVAVEALLRWNQPQLGLVQPSDFIPLLEETGMIVPVGEWLIDTVVEQLARWKSAGRTLRITVNLSARQFINKDFVNQVVALVQQRRLEPQLLEFEITESILMQNAQDTLDLLTRLDALGCRLAIDDFGTGYSSLSYLRRFPIDVLKIDRTFVRDVPDDKDDASIVSTIVAMAHNLKLTVVAEGVETEKQLAFLRASGCDIMQGMLYSRPLPLDELERLLDQDPPLRG</sequence>
<dbReference type="PROSITE" id="PS50887">
    <property type="entry name" value="GGDEF"/>
    <property type="match status" value="1"/>
</dbReference>
<dbReference type="InterPro" id="IPR001610">
    <property type="entry name" value="PAC"/>
</dbReference>
<dbReference type="Gene3D" id="3.30.70.270">
    <property type="match status" value="1"/>
</dbReference>
<dbReference type="InterPro" id="IPR029787">
    <property type="entry name" value="Nucleotide_cyclase"/>
</dbReference>
<dbReference type="PIRSF" id="PIRSF005925">
    <property type="entry name" value="Dos"/>
    <property type="match status" value="1"/>
</dbReference>
<protein>
    <recommendedName>
        <fullName evidence="8">Diguanylate cyclase</fullName>
    </recommendedName>
</protein>
<dbReference type="Pfam" id="PF00563">
    <property type="entry name" value="EAL"/>
    <property type="match status" value="1"/>
</dbReference>
<dbReference type="PROSITE" id="PS50113">
    <property type="entry name" value="PAC"/>
    <property type="match status" value="1"/>
</dbReference>
<dbReference type="STRING" id="1817756.A2140_00925"/>
<dbReference type="InterPro" id="IPR012226">
    <property type="entry name" value="Diguanyl_cyclase/Pdiesterase"/>
</dbReference>
<dbReference type="NCBIfam" id="TIGR00229">
    <property type="entry name" value="sensory_box"/>
    <property type="match status" value="3"/>
</dbReference>
<evidence type="ECO:0000256" key="1">
    <source>
        <dbReference type="ARBA" id="ARBA00051114"/>
    </source>
</evidence>
<dbReference type="Gene3D" id="3.20.20.450">
    <property type="entry name" value="EAL domain"/>
    <property type="match status" value="1"/>
</dbReference>
<dbReference type="PROSITE" id="PS50883">
    <property type="entry name" value="EAL"/>
    <property type="match status" value="1"/>
</dbReference>
<evidence type="ECO:0008006" key="8">
    <source>
        <dbReference type="Google" id="ProtNLM"/>
    </source>
</evidence>
<dbReference type="CDD" id="cd01948">
    <property type="entry name" value="EAL"/>
    <property type="match status" value="1"/>
</dbReference>
<dbReference type="AlphaFoldDB" id="A0A1F6T7U3"/>
<dbReference type="FunFam" id="3.30.70.270:FF:000001">
    <property type="entry name" value="Diguanylate cyclase domain protein"/>
    <property type="match status" value="1"/>
</dbReference>
<evidence type="ECO:0000313" key="7">
    <source>
        <dbReference type="Proteomes" id="UP000178379"/>
    </source>
</evidence>
<dbReference type="InterPro" id="IPR000160">
    <property type="entry name" value="GGDEF_dom"/>
</dbReference>
<dbReference type="SMART" id="SM00086">
    <property type="entry name" value="PAC"/>
    <property type="match status" value="3"/>
</dbReference>
<dbReference type="InterPro" id="IPR000700">
    <property type="entry name" value="PAS-assoc_C"/>
</dbReference>
<dbReference type="NCBIfam" id="TIGR00254">
    <property type="entry name" value="GGDEF"/>
    <property type="match status" value="1"/>
</dbReference>
<dbReference type="Proteomes" id="UP000178379">
    <property type="component" value="Unassembled WGS sequence"/>
</dbReference>
<name>A0A1F6T7U3_9PROT</name>
<gene>
    <name evidence="6" type="ORF">A2140_00925</name>
</gene>
<dbReference type="InterPro" id="IPR035919">
    <property type="entry name" value="EAL_sf"/>
</dbReference>
<dbReference type="PANTHER" id="PTHR44757:SF2">
    <property type="entry name" value="BIOFILM ARCHITECTURE MAINTENANCE PROTEIN MBAA"/>
    <property type="match status" value="1"/>
</dbReference>
<comment type="caution">
    <text evidence="6">The sequence shown here is derived from an EMBL/GenBank/DDBJ whole genome shotgun (WGS) entry which is preliminary data.</text>
</comment>
<feature type="domain" description="PAS" evidence="2">
    <location>
        <begin position="1"/>
        <end position="47"/>
    </location>
</feature>
<dbReference type="Pfam" id="PF00990">
    <property type="entry name" value="GGDEF"/>
    <property type="match status" value="1"/>
</dbReference>
<reference evidence="6 7" key="1">
    <citation type="journal article" date="2016" name="Nat. Commun.">
        <title>Thousands of microbial genomes shed light on interconnected biogeochemical processes in an aquifer system.</title>
        <authorList>
            <person name="Anantharaman K."/>
            <person name="Brown C.T."/>
            <person name="Hug L.A."/>
            <person name="Sharon I."/>
            <person name="Castelle C.J."/>
            <person name="Probst A.J."/>
            <person name="Thomas B.C."/>
            <person name="Singh A."/>
            <person name="Wilkins M.J."/>
            <person name="Karaoz U."/>
            <person name="Brodie E.L."/>
            <person name="Williams K.H."/>
            <person name="Hubbard S.S."/>
            <person name="Banfield J.F."/>
        </authorList>
    </citation>
    <scope>NUCLEOTIDE SEQUENCE [LARGE SCALE GENOMIC DNA]</scope>
</reference>
<evidence type="ECO:0000259" key="5">
    <source>
        <dbReference type="PROSITE" id="PS50887"/>
    </source>
</evidence>
<dbReference type="InterPro" id="IPR013767">
    <property type="entry name" value="PAS_fold"/>
</dbReference>
<evidence type="ECO:0000259" key="2">
    <source>
        <dbReference type="PROSITE" id="PS50112"/>
    </source>
</evidence>
<dbReference type="SUPFAM" id="SSF141868">
    <property type="entry name" value="EAL domain-like"/>
    <property type="match status" value="1"/>
</dbReference>
<dbReference type="EMBL" id="MFSQ01000031">
    <property type="protein sequence ID" value="OGI41202.1"/>
    <property type="molecule type" value="Genomic_DNA"/>
</dbReference>
<comment type="catalytic activity">
    <reaction evidence="1">
        <text>3',3'-c-di-GMP + H2O = 5'-phosphoguanylyl(3'-&gt;5')guanosine + H(+)</text>
        <dbReference type="Rhea" id="RHEA:24902"/>
        <dbReference type="ChEBI" id="CHEBI:15377"/>
        <dbReference type="ChEBI" id="CHEBI:15378"/>
        <dbReference type="ChEBI" id="CHEBI:58754"/>
        <dbReference type="ChEBI" id="CHEBI:58805"/>
        <dbReference type="EC" id="3.1.4.52"/>
    </reaction>
    <physiologicalReaction direction="left-to-right" evidence="1">
        <dbReference type="Rhea" id="RHEA:24903"/>
    </physiologicalReaction>
</comment>
<organism evidence="6 7">
    <name type="scientific">Candidatus Muproteobacteria bacterium RBG_16_62_13</name>
    <dbReference type="NCBI Taxonomy" id="1817756"/>
    <lineage>
        <taxon>Bacteria</taxon>
        <taxon>Pseudomonadati</taxon>
        <taxon>Pseudomonadota</taxon>
        <taxon>Candidatus Muproteobacteria</taxon>
    </lineage>
</organism>
<dbReference type="FunFam" id="3.20.20.450:FF:000001">
    <property type="entry name" value="Cyclic di-GMP phosphodiesterase yahA"/>
    <property type="match status" value="1"/>
</dbReference>
<dbReference type="SUPFAM" id="SSF55785">
    <property type="entry name" value="PYP-like sensor domain (PAS domain)"/>
    <property type="match status" value="3"/>
</dbReference>
<dbReference type="PROSITE" id="PS50112">
    <property type="entry name" value="PAS"/>
    <property type="match status" value="3"/>
</dbReference>
<dbReference type="InterPro" id="IPR001633">
    <property type="entry name" value="EAL_dom"/>
</dbReference>
<dbReference type="CDD" id="cd01949">
    <property type="entry name" value="GGDEF"/>
    <property type="match status" value="1"/>
</dbReference>
<dbReference type="Pfam" id="PF13426">
    <property type="entry name" value="PAS_9"/>
    <property type="match status" value="2"/>
</dbReference>
<dbReference type="SUPFAM" id="SSF55073">
    <property type="entry name" value="Nucleotide cyclase"/>
    <property type="match status" value="1"/>
</dbReference>
<dbReference type="InterPro" id="IPR043128">
    <property type="entry name" value="Rev_trsase/Diguanyl_cyclase"/>
</dbReference>
<dbReference type="SMART" id="SM00267">
    <property type="entry name" value="GGDEF"/>
    <property type="match status" value="1"/>
</dbReference>
<dbReference type="SMART" id="SM00091">
    <property type="entry name" value="PAS"/>
    <property type="match status" value="2"/>
</dbReference>
<feature type="domain" description="PAS" evidence="2">
    <location>
        <begin position="101"/>
        <end position="156"/>
    </location>
</feature>
<dbReference type="CDD" id="cd00130">
    <property type="entry name" value="PAS"/>
    <property type="match status" value="3"/>
</dbReference>
<dbReference type="Gene3D" id="3.30.450.20">
    <property type="entry name" value="PAS domain"/>
    <property type="match status" value="3"/>
</dbReference>